<feature type="region of interest" description="Disordered" evidence="1">
    <location>
        <begin position="1"/>
        <end position="20"/>
    </location>
</feature>
<evidence type="ECO:0000313" key="2">
    <source>
        <dbReference type="EMBL" id="PYB73934.1"/>
    </source>
</evidence>
<dbReference type="Proteomes" id="UP000247536">
    <property type="component" value="Unassembled WGS sequence"/>
</dbReference>
<name>A0ABX5NTU1_9HYPH</name>
<dbReference type="EMBL" id="QJRY01000003">
    <property type="protein sequence ID" value="PYB73934.1"/>
    <property type="molecule type" value="Genomic_DNA"/>
</dbReference>
<organism evidence="2 3">
    <name type="scientific">Rhizobium wuzhouense</name>
    <dbReference type="NCBI Taxonomy" id="1986026"/>
    <lineage>
        <taxon>Bacteria</taxon>
        <taxon>Pseudomonadati</taxon>
        <taxon>Pseudomonadota</taxon>
        <taxon>Alphaproteobacteria</taxon>
        <taxon>Hyphomicrobiales</taxon>
        <taxon>Rhizobiaceae</taxon>
        <taxon>Rhizobium/Agrobacterium group</taxon>
        <taxon>Rhizobium</taxon>
    </lineage>
</organism>
<dbReference type="InterPro" id="IPR006597">
    <property type="entry name" value="Sel1-like"/>
</dbReference>
<comment type="caution">
    <text evidence="2">The sequence shown here is derived from an EMBL/GenBank/DDBJ whole genome shotgun (WGS) entry which is preliminary data.</text>
</comment>
<protein>
    <recommendedName>
        <fullName evidence="4">Sel1 repeat family protein</fullName>
    </recommendedName>
</protein>
<proteinExistence type="predicted"/>
<evidence type="ECO:0008006" key="4">
    <source>
        <dbReference type="Google" id="ProtNLM"/>
    </source>
</evidence>
<dbReference type="InterPro" id="IPR050767">
    <property type="entry name" value="Sel1_AlgK"/>
</dbReference>
<sequence>MPSPSTSASASSPIRNPQKPGIRRHLKMVSFSKFQAAPPMLSQRLRRAPSTLVRTAFAFGLGLAIALTIPVPPPALAAGAETMLRQNLPAALRGDRVAVREVARAIVRIGPRSFKAAAQMRPLLRSEALQGSSAAANAYGILLQYGIGGPKNPKEAASWYAKGGASGNLSASKNAALAYALGWGVQRNTKRANQLLAKVPSDQRSRKMLEISKALMHPGREEPELALYWLERAVSLDKNGQLNAAGAYRKLAGSMENGDEKLLEWLQPLAEKGNVRATIFLARHYEESGTEPARAKAADLYFQAAAAADPDAYEGLGRLLTVTQPPLSDRIMTFLEDKAQAGVASANLALGTHYLFGATATGEMREKGMAHLEAAARAGDPETQYRLALILLGDASDSKQHDLARAYLVLSAAGGNKLAAQAAKQFGPLTVADAREIVETARN</sequence>
<reference evidence="2 3" key="1">
    <citation type="submission" date="2018-06" db="EMBL/GenBank/DDBJ databases">
        <title>Rhizobium wuzhouense sp. nov., isolated from roots of Oryza officinalis.</title>
        <authorList>
            <person name="Yuan T."/>
        </authorList>
    </citation>
    <scope>NUCLEOTIDE SEQUENCE [LARGE SCALE GENOMIC DNA]</scope>
    <source>
        <strain evidence="2 3">W44</strain>
    </source>
</reference>
<dbReference type="PANTHER" id="PTHR11102:SF160">
    <property type="entry name" value="ERAD-ASSOCIATED E3 UBIQUITIN-PROTEIN LIGASE COMPONENT HRD3"/>
    <property type="match status" value="1"/>
</dbReference>
<gene>
    <name evidence="2" type="ORF">DMY87_09415</name>
</gene>
<dbReference type="PANTHER" id="PTHR11102">
    <property type="entry name" value="SEL-1-LIKE PROTEIN"/>
    <property type="match status" value="1"/>
</dbReference>
<dbReference type="Pfam" id="PF08238">
    <property type="entry name" value="Sel1"/>
    <property type="match status" value="6"/>
</dbReference>
<dbReference type="Gene3D" id="1.25.40.10">
    <property type="entry name" value="Tetratricopeptide repeat domain"/>
    <property type="match status" value="1"/>
</dbReference>
<dbReference type="InterPro" id="IPR011990">
    <property type="entry name" value="TPR-like_helical_dom_sf"/>
</dbReference>
<evidence type="ECO:0000256" key="1">
    <source>
        <dbReference type="SAM" id="MobiDB-lite"/>
    </source>
</evidence>
<dbReference type="SMART" id="SM00671">
    <property type="entry name" value="SEL1"/>
    <property type="match status" value="5"/>
</dbReference>
<feature type="compositionally biased region" description="Low complexity" evidence="1">
    <location>
        <begin position="1"/>
        <end position="13"/>
    </location>
</feature>
<dbReference type="SUPFAM" id="SSF81901">
    <property type="entry name" value="HCP-like"/>
    <property type="match status" value="2"/>
</dbReference>
<accession>A0ABX5NTU1</accession>
<keyword evidence="3" id="KW-1185">Reference proteome</keyword>
<evidence type="ECO:0000313" key="3">
    <source>
        <dbReference type="Proteomes" id="UP000247536"/>
    </source>
</evidence>